<reference evidence="1 2" key="1">
    <citation type="journal article" date="2019" name="Int. J. Syst. Evol. Microbiol.">
        <title>Rufibacter sediminis sp. nov., isolated from freshwater lake sediment.</title>
        <authorList>
            <person name="Qu J.H."/>
            <person name="Zhang L.J."/>
            <person name="Fu Y.H."/>
            <person name="Li H.F."/>
        </authorList>
    </citation>
    <scope>NUCLEOTIDE SEQUENCE [LARGE SCALE GENOMIC DNA]</scope>
    <source>
        <strain evidence="1 2">H-1</strain>
    </source>
</reference>
<sequence length="268" mass="30942">MRKLYTHLYLSVFLCLGCHKKAVETPLETIQQKYNCAKGSMEAAHYLMGEDEPIPKLTGLPDGFLIVVDTAYKATNFISSYERYCREEASTLNTADLDWQEGWKKLSVQQKLKEVRKSKAYYIMMADSAHLLNNLGLNQVWVINNTKDTVSVQMQDGSFICVLQAMDRTGKWLPVEYWQFSKCGNSYYDKKFPAKTASSFITKLPKTGNYATKLRFKLLGKGSFYYSNEFVGKIDLCDFTEDSFSYDTYRFKPQPHYKLDSLIELSFE</sequence>
<keyword evidence="2" id="KW-1185">Reference proteome</keyword>
<accession>A0ABR6VNQ7</accession>
<proteinExistence type="predicted"/>
<name>A0ABR6VNQ7_9BACT</name>
<gene>
    <name evidence="1" type="ORF">H7U12_03765</name>
</gene>
<dbReference type="EMBL" id="JACOAF010000008">
    <property type="protein sequence ID" value="MBC3538783.1"/>
    <property type="molecule type" value="Genomic_DNA"/>
</dbReference>
<dbReference type="RefSeq" id="WP_186633098.1">
    <property type="nucleotide sequence ID" value="NZ_JACOAF010000008.1"/>
</dbReference>
<evidence type="ECO:0000313" key="1">
    <source>
        <dbReference type="EMBL" id="MBC3538783.1"/>
    </source>
</evidence>
<evidence type="ECO:0008006" key="3">
    <source>
        <dbReference type="Google" id="ProtNLM"/>
    </source>
</evidence>
<comment type="caution">
    <text evidence="1">The sequence shown here is derived from an EMBL/GenBank/DDBJ whole genome shotgun (WGS) entry which is preliminary data.</text>
</comment>
<organism evidence="1 2">
    <name type="scientific">Rufibacter sediminis</name>
    <dbReference type="NCBI Taxonomy" id="2762756"/>
    <lineage>
        <taxon>Bacteria</taxon>
        <taxon>Pseudomonadati</taxon>
        <taxon>Bacteroidota</taxon>
        <taxon>Cytophagia</taxon>
        <taxon>Cytophagales</taxon>
        <taxon>Hymenobacteraceae</taxon>
        <taxon>Rufibacter</taxon>
    </lineage>
</organism>
<dbReference type="Proteomes" id="UP000659698">
    <property type="component" value="Unassembled WGS sequence"/>
</dbReference>
<evidence type="ECO:0000313" key="2">
    <source>
        <dbReference type="Proteomes" id="UP000659698"/>
    </source>
</evidence>
<protein>
    <recommendedName>
        <fullName evidence="3">Lipoprotein</fullName>
    </recommendedName>
</protein>